<accession>A0A0D9UZ33</accession>
<sequence>MSKKTVIRSDLIGKACKSEILATVATLQALYAYLNLFINSQPVICMRNRAICSIGLTYMLPPPSSGIKSMDIDAEKCTLTVVGTVDPVRISPWRMTSPRRRRRRTPARRPKRNWRRLGRSASQTAAPVALALPPVRLALALSPIRLALALSRTPATSLPVAATATNMACGLRRHHLGTAVTKRDILGENASSSSQDLQGTLKTVIKSDLIGKACKSEIMATVATLQGIKSMDIDAEKCTLTVVGTVDPVRIVRKLKKKCFAACIVTVEDDKPKEEEKKDPCKEAKEKLEKAWKEVCEKCTPCPPCPTPCPLPCPPCPTPCPPPCPPPDSRCYFPPNGCHRRGMWPPPPPPGCYEERYPWGECVIQ</sequence>
<dbReference type="Gramene" id="LPERR01G09000.1">
    <property type="protein sequence ID" value="LPERR01G09000.1"/>
    <property type="gene ID" value="LPERR01G09000"/>
</dbReference>
<dbReference type="SUPFAM" id="SSF55008">
    <property type="entry name" value="HMA, heavy metal-associated domain"/>
    <property type="match status" value="1"/>
</dbReference>
<evidence type="ECO:0000256" key="6">
    <source>
        <dbReference type="SAM" id="MobiDB-lite"/>
    </source>
</evidence>
<keyword evidence="9" id="KW-1185">Reference proteome</keyword>
<evidence type="ECO:0000256" key="3">
    <source>
        <dbReference type="ARBA" id="ARBA00023288"/>
    </source>
</evidence>
<dbReference type="eggNOG" id="ENOG502S8HB">
    <property type="taxonomic scope" value="Eukaryota"/>
</dbReference>
<dbReference type="Gene3D" id="3.30.70.100">
    <property type="match status" value="2"/>
</dbReference>
<name>A0A0D9UZ33_9ORYZ</name>
<dbReference type="PANTHER" id="PTHR45811">
    <property type="entry name" value="COPPER TRANSPORT PROTEIN FAMILY-RELATED"/>
    <property type="match status" value="1"/>
</dbReference>
<dbReference type="Proteomes" id="UP000032180">
    <property type="component" value="Chromosome 1"/>
</dbReference>
<protein>
    <recommendedName>
        <fullName evidence="7">HMA domain-containing protein</fullName>
    </recommendedName>
</protein>
<dbReference type="GO" id="GO:0046872">
    <property type="term" value="F:metal ion binding"/>
    <property type="evidence" value="ECO:0007669"/>
    <property type="project" value="UniProtKB-KW"/>
</dbReference>
<dbReference type="InterPro" id="IPR051863">
    <property type="entry name" value="HIPP"/>
</dbReference>
<evidence type="ECO:0000256" key="1">
    <source>
        <dbReference type="ARBA" id="ARBA00022481"/>
    </source>
</evidence>
<feature type="domain" description="HMA" evidence="7">
    <location>
        <begin position="208"/>
        <end position="257"/>
    </location>
</feature>
<reference evidence="8 9" key="1">
    <citation type="submission" date="2012-08" db="EMBL/GenBank/DDBJ databases">
        <title>Oryza genome evolution.</title>
        <authorList>
            <person name="Wing R.A."/>
        </authorList>
    </citation>
    <scope>NUCLEOTIDE SEQUENCE</scope>
</reference>
<feature type="region of interest" description="Disordered" evidence="6">
    <location>
        <begin position="96"/>
        <end position="120"/>
    </location>
</feature>
<keyword evidence="3" id="KW-0449">Lipoprotein</keyword>
<dbReference type="AlphaFoldDB" id="A0A0D9UZ33"/>
<reference evidence="8" key="3">
    <citation type="submission" date="2015-04" db="UniProtKB">
        <authorList>
            <consortium name="EnsemblPlants"/>
        </authorList>
    </citation>
    <scope>IDENTIFICATION</scope>
</reference>
<dbReference type="Pfam" id="PF00403">
    <property type="entry name" value="HMA"/>
    <property type="match status" value="1"/>
</dbReference>
<comment type="similarity">
    <text evidence="5">Belongs to the HIPP family.</text>
</comment>
<dbReference type="InterPro" id="IPR006121">
    <property type="entry name" value="HMA_dom"/>
</dbReference>
<dbReference type="PANTHER" id="PTHR45811:SF64">
    <property type="entry name" value="OS01G0249700 PROTEIN"/>
    <property type="match status" value="1"/>
</dbReference>
<reference evidence="9" key="2">
    <citation type="submission" date="2013-12" db="EMBL/GenBank/DDBJ databases">
        <authorList>
            <person name="Yu Y."/>
            <person name="Lee S."/>
            <person name="de Baynast K."/>
            <person name="Wissotski M."/>
            <person name="Liu L."/>
            <person name="Talag J."/>
            <person name="Goicoechea J."/>
            <person name="Angelova A."/>
            <person name="Jetty R."/>
            <person name="Kudrna D."/>
            <person name="Golser W."/>
            <person name="Rivera L."/>
            <person name="Zhang J."/>
            <person name="Wing R."/>
        </authorList>
    </citation>
    <scope>NUCLEOTIDE SEQUENCE</scope>
</reference>
<dbReference type="InterPro" id="IPR036163">
    <property type="entry name" value="HMA_dom_sf"/>
</dbReference>
<keyword evidence="1" id="KW-0488">Methylation</keyword>
<evidence type="ECO:0000259" key="7">
    <source>
        <dbReference type="Pfam" id="PF00403"/>
    </source>
</evidence>
<keyword evidence="2" id="KW-0479">Metal-binding</keyword>
<evidence type="ECO:0000256" key="5">
    <source>
        <dbReference type="ARBA" id="ARBA00024045"/>
    </source>
</evidence>
<evidence type="ECO:0000256" key="4">
    <source>
        <dbReference type="ARBA" id="ARBA00023289"/>
    </source>
</evidence>
<dbReference type="STRING" id="77586.A0A0D9UZ33"/>
<keyword evidence="4" id="KW-0636">Prenylation</keyword>
<evidence type="ECO:0000256" key="2">
    <source>
        <dbReference type="ARBA" id="ARBA00022723"/>
    </source>
</evidence>
<feature type="compositionally biased region" description="Basic residues" evidence="6">
    <location>
        <begin position="97"/>
        <end position="118"/>
    </location>
</feature>
<proteinExistence type="inferred from homology"/>
<dbReference type="HOGENOM" id="CLU_913309_0_0_1"/>
<evidence type="ECO:0000313" key="8">
    <source>
        <dbReference type="EnsemblPlants" id="LPERR01G09000.1"/>
    </source>
</evidence>
<dbReference type="EnsemblPlants" id="LPERR01G09000.1">
    <property type="protein sequence ID" value="LPERR01G09000.1"/>
    <property type="gene ID" value="LPERR01G09000"/>
</dbReference>
<evidence type="ECO:0000313" key="9">
    <source>
        <dbReference type="Proteomes" id="UP000032180"/>
    </source>
</evidence>
<organism evidence="8 9">
    <name type="scientific">Leersia perrieri</name>
    <dbReference type="NCBI Taxonomy" id="77586"/>
    <lineage>
        <taxon>Eukaryota</taxon>
        <taxon>Viridiplantae</taxon>
        <taxon>Streptophyta</taxon>
        <taxon>Embryophyta</taxon>
        <taxon>Tracheophyta</taxon>
        <taxon>Spermatophyta</taxon>
        <taxon>Magnoliopsida</taxon>
        <taxon>Liliopsida</taxon>
        <taxon>Poales</taxon>
        <taxon>Poaceae</taxon>
        <taxon>BOP clade</taxon>
        <taxon>Oryzoideae</taxon>
        <taxon>Oryzeae</taxon>
        <taxon>Oryzinae</taxon>
        <taxon>Leersia</taxon>
    </lineage>
</organism>